<dbReference type="InterPro" id="IPR029045">
    <property type="entry name" value="ClpP/crotonase-like_dom_sf"/>
</dbReference>
<proteinExistence type="predicted"/>
<evidence type="ECO:0000313" key="2">
    <source>
        <dbReference type="Proteomes" id="UP001524547"/>
    </source>
</evidence>
<dbReference type="Gene3D" id="3.90.226.10">
    <property type="entry name" value="2-enoyl-CoA Hydratase, Chain A, domain 1"/>
    <property type="match status" value="1"/>
</dbReference>
<dbReference type="RefSeq" id="WP_422920941.1">
    <property type="nucleotide sequence ID" value="NZ_JAMZEJ010000010.1"/>
</dbReference>
<sequence>MANIDLTVSGPLAMLSVNVPPQNRFTVETVAQFDATLDRIEASDVRAVLVRAEGPDFCCGAQTDSWISLSDRQRYEYFSKVMRVFNRFELLPIPTVAAVQGLAASLGVELAVRADIVVAGRSARFEHAEASVGIVTMIGGVHRVAERAGRSKAIEWAYSAEQTSAAEMERFGIVNKVVDDADLDRVARECAERLSRGATLAFAAHKRLLRIWSASGVDAADQATLGIALPVFLSQDAHIGVQGAADARKAGKAKPHWTFEGR</sequence>
<dbReference type="PANTHER" id="PTHR11941:SF54">
    <property type="entry name" value="ENOYL-COA HYDRATASE, MITOCHONDRIAL"/>
    <property type="match status" value="1"/>
</dbReference>
<organism evidence="1 2">
    <name type="scientific">Rhizosaccharibacter radicis</name>
    <dbReference type="NCBI Taxonomy" id="2782605"/>
    <lineage>
        <taxon>Bacteria</taxon>
        <taxon>Pseudomonadati</taxon>
        <taxon>Pseudomonadota</taxon>
        <taxon>Alphaproteobacteria</taxon>
        <taxon>Acetobacterales</taxon>
        <taxon>Acetobacteraceae</taxon>
        <taxon>Rhizosaccharibacter</taxon>
    </lineage>
</organism>
<dbReference type="Pfam" id="PF00378">
    <property type="entry name" value="ECH_1"/>
    <property type="match status" value="1"/>
</dbReference>
<name>A0ABT1W0Q1_9PROT</name>
<dbReference type="EMBL" id="JAMZEJ010000010">
    <property type="protein sequence ID" value="MCQ8242183.1"/>
    <property type="molecule type" value="Genomic_DNA"/>
</dbReference>
<evidence type="ECO:0000313" key="1">
    <source>
        <dbReference type="EMBL" id="MCQ8242183.1"/>
    </source>
</evidence>
<dbReference type="InterPro" id="IPR001753">
    <property type="entry name" value="Enoyl-CoA_hydra/iso"/>
</dbReference>
<dbReference type="Proteomes" id="UP001524547">
    <property type="component" value="Unassembled WGS sequence"/>
</dbReference>
<keyword evidence="2" id="KW-1185">Reference proteome</keyword>
<dbReference type="SUPFAM" id="SSF52096">
    <property type="entry name" value="ClpP/crotonase"/>
    <property type="match status" value="1"/>
</dbReference>
<gene>
    <name evidence="1" type="ORF">NFI88_15215</name>
</gene>
<dbReference type="CDD" id="cd06558">
    <property type="entry name" value="crotonase-like"/>
    <property type="match status" value="1"/>
</dbReference>
<accession>A0ABT1W0Q1</accession>
<protein>
    <submittedName>
        <fullName evidence="1">Enoyl-CoA hydratase/isomerase family protein</fullName>
    </submittedName>
</protein>
<reference evidence="1 2" key="1">
    <citation type="submission" date="2022-06" db="EMBL/GenBank/DDBJ databases">
        <title>Rhizosaccharibacter gen. nov. sp. nov. KSS12, endophytic bacteria isolated from sugarcane.</title>
        <authorList>
            <person name="Pitiwittayakul N."/>
        </authorList>
    </citation>
    <scope>NUCLEOTIDE SEQUENCE [LARGE SCALE GENOMIC DNA]</scope>
    <source>
        <strain evidence="1 2">KSS12</strain>
    </source>
</reference>
<dbReference type="PANTHER" id="PTHR11941">
    <property type="entry name" value="ENOYL-COA HYDRATASE-RELATED"/>
    <property type="match status" value="1"/>
</dbReference>
<comment type="caution">
    <text evidence="1">The sequence shown here is derived from an EMBL/GenBank/DDBJ whole genome shotgun (WGS) entry which is preliminary data.</text>
</comment>